<dbReference type="PANTHER" id="PTHR30441:SF8">
    <property type="entry name" value="DUF748 DOMAIN-CONTAINING PROTEIN"/>
    <property type="match status" value="1"/>
</dbReference>
<proteinExistence type="predicted"/>
<dbReference type="GO" id="GO:0090313">
    <property type="term" value="P:regulation of protein targeting to membrane"/>
    <property type="evidence" value="ECO:0007669"/>
    <property type="project" value="TreeGrafter"/>
</dbReference>
<keyword evidence="4" id="KW-1185">Reference proteome</keyword>
<dbReference type="PATRIC" id="fig|946077.3.peg.488"/>
<name>I0WKC1_9FLAO</name>
<evidence type="ECO:0000313" key="3">
    <source>
        <dbReference type="EMBL" id="EID76837.1"/>
    </source>
</evidence>
<comment type="caution">
    <text evidence="3">The sequence shown here is derived from an EMBL/GenBank/DDBJ whole genome shotgun (WGS) entry which is preliminary data.</text>
</comment>
<feature type="compositionally biased region" description="Basic and acidic residues" evidence="1">
    <location>
        <begin position="845"/>
        <end position="855"/>
    </location>
</feature>
<reference evidence="3 4" key="1">
    <citation type="journal article" date="2012" name="J. Bacteriol.">
        <title>Genome Sequence of the Halotolerant Bacterium Imtechella halotolerans K1T.</title>
        <authorList>
            <person name="Kumar S."/>
            <person name="Vikram S."/>
            <person name="Subramanian S."/>
            <person name="Raghava G.P."/>
            <person name="Pinnaka A.K."/>
        </authorList>
    </citation>
    <scope>NUCLEOTIDE SEQUENCE [LARGE SCALE GENOMIC DNA]</scope>
    <source>
        <strain evidence="3 4">K1</strain>
    </source>
</reference>
<evidence type="ECO:0000256" key="2">
    <source>
        <dbReference type="SAM" id="SignalP"/>
    </source>
</evidence>
<evidence type="ECO:0000313" key="4">
    <source>
        <dbReference type="Proteomes" id="UP000005938"/>
    </source>
</evidence>
<feature type="region of interest" description="Disordered" evidence="1">
    <location>
        <begin position="830"/>
        <end position="855"/>
    </location>
</feature>
<sequence length="879" mass="96894">MKKFKKPLVIIASFLLLSIGALAAIPYFFKDKIIALIKENINESLYATVDFTDVDISLLRNFPNARVGIEKFSLINHAPFEGDSLFTADEITLKMSIKELFKGSDEPMKLDYFSVTKAQVSILVNEEGVANYDIAKPSENTSQVESEPFTFSVSGYEIKDGIISYKDASSGMELLISEFNHQGSGDLSTAVSELQTHSEAKVSFTFDGTNYLQKIPLKLDALIGVDLTESKYSFLQNEALINQLPLNFDGYIQLLEQGQMVDITFKTPSSDFKNFLAVLPETYTQNIANVQTQGNFEISGFFKGMVDDNHIPTFDIRIESKNAMFKYPDLPKSVRNINLNTEIANKTGITNDTYVTIERLSFQIDQDVFSANAHIKNIIENPIVDATINGKLNLGNLSKAYPMPQKVPMKGLLTANIHTYFDMQSIEQKQYERTRNEGKLSLNNFEYNGDEMATPLAINSADLSFNPTTVSLQNFVAKTGKTDLQAQGSIHNLLGFFFRKEKLEGNFNLNSNHFALSDFMVAEGETLENENTTPDSGEETIKIPSFLDITINANAQTVTYDNLTLKDVKGTLRIDDEKATLQDFQSGIFGGKLALNGSVSTKESTPVFDMNLGINSFDISQSFKGMDLLQALAPIASALQGKLNSTLSLKGTLKEDFTPNLANISGNALAELLASNIKPEQSKALSLLGNQLSFIDFSKIDLSKLKTSISFNDGKVNLKPLTIQYQDIAIELGGSHGLDNSMDYNATFQVPAKYLGKDVNNLLNSLSPEEAQQITIPVSAQIGGSFSNPSVSTNMKQSVTSLTNQLVAYQKEKLTNQGKEKLTNALTGLLGNKKDSTQTNVSDSTKTKTTDETKAKVEEKAKDALKNLFGKKKKDTIKQ</sequence>
<dbReference type="PANTHER" id="PTHR30441">
    <property type="entry name" value="DUF748 DOMAIN-CONTAINING PROTEIN"/>
    <property type="match status" value="1"/>
</dbReference>
<feature type="chain" id="PRO_5003636229" evidence="2">
    <location>
        <begin position="24"/>
        <end position="879"/>
    </location>
</feature>
<dbReference type="EMBL" id="AJJU01000002">
    <property type="protein sequence ID" value="EID76837.1"/>
    <property type="molecule type" value="Genomic_DNA"/>
</dbReference>
<dbReference type="InterPro" id="IPR052894">
    <property type="entry name" value="AsmA-related"/>
</dbReference>
<protein>
    <submittedName>
        <fullName evidence="3">Outer membrane protein</fullName>
    </submittedName>
</protein>
<dbReference type="RefSeq" id="WP_008237006.1">
    <property type="nucleotide sequence ID" value="NZ_AJJU01000002.1"/>
</dbReference>
<feature type="signal peptide" evidence="2">
    <location>
        <begin position="1"/>
        <end position="23"/>
    </location>
</feature>
<gene>
    <name evidence="3" type="ORF">W5A_02400</name>
</gene>
<dbReference type="eggNOG" id="COG2982">
    <property type="taxonomic scope" value="Bacteria"/>
</dbReference>
<dbReference type="GO" id="GO:0005886">
    <property type="term" value="C:plasma membrane"/>
    <property type="evidence" value="ECO:0007669"/>
    <property type="project" value="TreeGrafter"/>
</dbReference>
<evidence type="ECO:0000256" key="1">
    <source>
        <dbReference type="SAM" id="MobiDB-lite"/>
    </source>
</evidence>
<dbReference type="STRING" id="946077.W5A_02400"/>
<keyword evidence="2" id="KW-0732">Signal</keyword>
<accession>I0WKC1</accession>
<dbReference type="OrthoDB" id="596403at2"/>
<dbReference type="Proteomes" id="UP000005938">
    <property type="component" value="Unassembled WGS sequence"/>
</dbReference>
<organism evidence="3 4">
    <name type="scientific">Imtechella halotolerans K1</name>
    <dbReference type="NCBI Taxonomy" id="946077"/>
    <lineage>
        <taxon>Bacteria</taxon>
        <taxon>Pseudomonadati</taxon>
        <taxon>Bacteroidota</taxon>
        <taxon>Flavobacteriia</taxon>
        <taxon>Flavobacteriales</taxon>
        <taxon>Flavobacteriaceae</taxon>
        <taxon>Imtechella</taxon>
    </lineage>
</organism>
<dbReference type="AlphaFoldDB" id="I0WKC1"/>